<accession>A0ABM9BI60</accession>
<comment type="caution">
    <text evidence="1">The sequence shown here is derived from an EMBL/GenBank/DDBJ whole genome shotgun (WGS) entry which is preliminary data.</text>
</comment>
<dbReference type="RefSeq" id="WP_156113147.1">
    <property type="nucleotide sequence ID" value="NZ_CAKMAB010000037.1"/>
</dbReference>
<proteinExistence type="predicted"/>
<evidence type="ECO:0000313" key="1">
    <source>
        <dbReference type="EMBL" id="CAH1058625.1"/>
    </source>
</evidence>
<dbReference type="EMBL" id="CAKMAB010000037">
    <property type="protein sequence ID" value="CAH1058625.1"/>
    <property type="molecule type" value="Genomic_DNA"/>
</dbReference>
<reference evidence="1" key="1">
    <citation type="submission" date="2021-12" db="EMBL/GenBank/DDBJ databases">
        <authorList>
            <person name="Criscuolo A."/>
        </authorList>
    </citation>
    <scope>NUCLEOTIDE SEQUENCE</scope>
    <source>
        <strain evidence="1">CIP111894</strain>
    </source>
</reference>
<dbReference type="Proteomes" id="UP000838749">
    <property type="component" value="Unassembled WGS sequence"/>
</dbReference>
<organism evidence="1 2">
    <name type="scientific">Paenibacillus pseudetheri</name>
    <dbReference type="NCBI Taxonomy" id="2897682"/>
    <lineage>
        <taxon>Bacteria</taxon>
        <taxon>Bacillati</taxon>
        <taxon>Bacillota</taxon>
        <taxon>Bacilli</taxon>
        <taxon>Bacillales</taxon>
        <taxon>Paenibacillaceae</taxon>
        <taxon>Paenibacillus</taxon>
    </lineage>
</organism>
<name>A0ABM9BI60_9BACL</name>
<evidence type="ECO:0000313" key="2">
    <source>
        <dbReference type="Proteomes" id="UP000838749"/>
    </source>
</evidence>
<keyword evidence="2" id="KW-1185">Reference proteome</keyword>
<protein>
    <submittedName>
        <fullName evidence="1">Uncharacterized protein</fullName>
    </submittedName>
</protein>
<gene>
    <name evidence="1" type="ORF">PAECIP111894_04801</name>
</gene>
<sequence length="58" mass="6682">MNVERKQFIKEGVLRITIFVILASLTYTVRNYAWAVTVLVCVALYSLLTGVHKILRKE</sequence>